<dbReference type="Gene3D" id="3.10.620.30">
    <property type="match status" value="1"/>
</dbReference>
<keyword evidence="1" id="KW-0732">Signal</keyword>
<evidence type="ECO:0000256" key="1">
    <source>
        <dbReference type="SAM" id="SignalP"/>
    </source>
</evidence>
<dbReference type="HOGENOM" id="CLU_495025_0_0_9"/>
<proteinExistence type="predicted"/>
<organism evidence="3">
    <name type="scientific">Metalysinibacillus saudimassiliensis</name>
    <dbReference type="NCBI Taxonomy" id="1461583"/>
    <lineage>
        <taxon>Bacteria</taxon>
        <taxon>Bacillati</taxon>
        <taxon>Bacillota</taxon>
        <taxon>Bacilli</taxon>
        <taxon>Bacillales</taxon>
        <taxon>Caryophanaceae</taxon>
        <taxon>Metalysinibacillus</taxon>
    </lineage>
</organism>
<sequence length="570" mass="63456">MKRWLMVLVVLSCLGNMPSALAEEIHYGYYEEDEIIPLAVAPEALSPEAKRLFLELQPLMAQRETMISLTYKGEWEKVLSDFRAALSATLREDEYLAYDYMGYGLSYKGDTGRVTLLFQPQYIQTAEQVAFVKQRIKTILPTIVTPQMDDYAKVKAVHDYVVLNVAYDPRVNQDVNAPYFALTGGKTLCNGYAMLVHQMLEELTIPVRLISGDAGNGHKTEHHAWNLVQLGGKWFHLDATWNDPLPDVKGRVLYNYYLLTDKEIAKDHFWSNGGLNNHDAPYPRATTELFTHLAATGRLDVVAAMTNGVPIAADEQALTTYVQQQFARHTPSFDVLYQGKRSAGDIIIRSMDGNQQGVSYSYRTHRMPNTTEITVTVKGYKGQPLPPKVTELMWVAALPAEVVLGTQQPLRVTALYDDGTSKDVTAQVAWQVRGATRTNDTLHFSQPGVAEIVASFEGQALHYQVEVVKPLALMSYPIAGVKPLQAMANIPATKVWTVTLSNPAIIVSGVYVLDKYGQRVTTTIVNQGTSLTISPATPYQAGETYYLMLDDVASTHHKLVPQSMKFTIAR</sequence>
<dbReference type="InterPro" id="IPR002931">
    <property type="entry name" value="Transglutaminase-like"/>
</dbReference>
<evidence type="ECO:0000259" key="2">
    <source>
        <dbReference type="SMART" id="SM00460"/>
    </source>
</evidence>
<dbReference type="EMBL" id="LN483074">
    <property type="protein sequence ID" value="CEA01928.1"/>
    <property type="molecule type" value="Genomic_DNA"/>
</dbReference>
<accession>A0A078M310</accession>
<evidence type="ECO:0000313" key="3">
    <source>
        <dbReference type="EMBL" id="CEA01928.1"/>
    </source>
</evidence>
<dbReference type="PANTHER" id="PTHR46333:SF2">
    <property type="entry name" value="CYTOKINESIS PROTEIN 3"/>
    <property type="match status" value="1"/>
</dbReference>
<dbReference type="InterPro" id="IPR052557">
    <property type="entry name" value="CAP/Cytokinesis_protein"/>
</dbReference>
<dbReference type="InterPro" id="IPR038765">
    <property type="entry name" value="Papain-like_cys_pep_sf"/>
</dbReference>
<dbReference type="SUPFAM" id="SSF54001">
    <property type="entry name" value="Cysteine proteinases"/>
    <property type="match status" value="1"/>
</dbReference>
<feature type="chain" id="PRO_5001741809" evidence="1">
    <location>
        <begin position="23"/>
        <end position="570"/>
    </location>
</feature>
<reference evidence="3" key="1">
    <citation type="submission" date="2014-07" db="EMBL/GenBank/DDBJ databases">
        <authorList>
            <person name="Urmite Genomes Urmite Genomes"/>
        </authorList>
    </citation>
    <scope>NUCLEOTIDE SEQUENCE</scope>
    <source>
        <strain evidence="3">13S34_air</strain>
    </source>
</reference>
<name>A0A078M310_9BACL</name>
<protein>
    <submittedName>
        <fullName evidence="3">Transglutaminase-like superfamily protein</fullName>
    </submittedName>
</protein>
<dbReference type="Gene3D" id="2.60.40.1080">
    <property type="match status" value="1"/>
</dbReference>
<dbReference type="SMART" id="SM00460">
    <property type="entry name" value="TGc"/>
    <property type="match status" value="1"/>
</dbReference>
<gene>
    <name evidence="3" type="ORF">BN1050_01073</name>
</gene>
<dbReference type="PATRIC" id="fig|1461583.4.peg.1035"/>
<dbReference type="GO" id="GO:0005737">
    <property type="term" value="C:cytoplasm"/>
    <property type="evidence" value="ECO:0007669"/>
    <property type="project" value="TreeGrafter"/>
</dbReference>
<dbReference type="PANTHER" id="PTHR46333">
    <property type="entry name" value="CYTOKINESIS PROTEIN 3"/>
    <property type="match status" value="1"/>
</dbReference>
<feature type="domain" description="Transglutaminase-like" evidence="2">
    <location>
        <begin position="181"/>
        <end position="241"/>
    </location>
</feature>
<dbReference type="AlphaFoldDB" id="A0A078M310"/>
<dbReference type="Pfam" id="PF01841">
    <property type="entry name" value="Transglut_core"/>
    <property type="match status" value="1"/>
</dbReference>
<feature type="signal peptide" evidence="1">
    <location>
        <begin position="1"/>
        <end position="22"/>
    </location>
</feature>